<dbReference type="STRING" id="2756.BFR44_06410"/>
<dbReference type="InterPro" id="IPR051313">
    <property type="entry name" value="Bact_iron-sidero_bind"/>
</dbReference>
<keyword evidence="8" id="KW-1185">Reference proteome</keyword>
<dbReference type="PANTHER" id="PTHR30532">
    <property type="entry name" value="IRON III DICITRATE-BINDING PERIPLASMIC PROTEIN"/>
    <property type="match status" value="1"/>
</dbReference>
<keyword evidence="3" id="KW-0813">Transport</keyword>
<dbReference type="Proteomes" id="UP000243591">
    <property type="component" value="Chromosome"/>
</dbReference>
<dbReference type="RefSeq" id="WP_029091478.1">
    <property type="nucleotide sequence ID" value="NZ_CP016839.1"/>
</dbReference>
<evidence type="ECO:0000313" key="7">
    <source>
        <dbReference type="EMBL" id="ATF25888.1"/>
    </source>
</evidence>
<proteinExistence type="inferred from homology"/>
<dbReference type="KEGG" id="bths:CNY62_05450"/>
<evidence type="ECO:0000256" key="2">
    <source>
        <dbReference type="ARBA" id="ARBA00008814"/>
    </source>
</evidence>
<dbReference type="OrthoDB" id="63946at2"/>
<reference evidence="7 8" key="1">
    <citation type="submission" date="2017-09" db="EMBL/GenBank/DDBJ databases">
        <title>Complete Genome Sequences of Two Strains of the Meat Spoilage Bacterium Brochothrix thermosphacta Isolated from Ground Chicken.</title>
        <authorList>
            <person name="Paoli G.C."/>
            <person name="Wijey C."/>
            <person name="Chen C.-Y."/>
            <person name="Nguyen L."/>
            <person name="Yan X."/>
            <person name="Irwin P.L."/>
        </authorList>
    </citation>
    <scope>NUCLEOTIDE SEQUENCE [LARGE SCALE GENOMIC DNA]</scope>
    <source>
        <strain evidence="7 8">BI</strain>
    </source>
</reference>
<comment type="similarity">
    <text evidence="2">Belongs to the bacterial solute-binding protein 8 family.</text>
</comment>
<dbReference type="GO" id="GO:0030288">
    <property type="term" value="C:outer membrane-bounded periplasmic space"/>
    <property type="evidence" value="ECO:0007669"/>
    <property type="project" value="TreeGrafter"/>
</dbReference>
<dbReference type="InterPro" id="IPR002491">
    <property type="entry name" value="ABC_transptr_periplasmic_BD"/>
</dbReference>
<evidence type="ECO:0000256" key="1">
    <source>
        <dbReference type="ARBA" id="ARBA00004196"/>
    </source>
</evidence>
<dbReference type="InterPro" id="IPR033870">
    <property type="entry name" value="FatB"/>
</dbReference>
<sequence>MKKTLMIMVTLLLVLLVACSPNKDTKKETKKEETVTITTPTGDVKVPKNPKKVVVLDYGVLDTMDKLGLGDTVVGMPRENVPSYLKKYDTDKVENLGGLKEVDIEKINELAPDLIISSGRMSDMNEKFEKIAPTIQMSVDTADYLKSFKTNTTEIAKVFDKQAEAKKQLEAIDTKIEKVRENVPTDKKALIILANEGKASAYGANSRFGLIHDVLGFTPVDKDLKVETHGQSVSFEYISKKNPDYIFVIDRGAVVGGEASGKKVIENELVEKTNAYKEKQVVYLDPEVWYFAGGGIESFNKMIDEIGNVVKK</sequence>
<gene>
    <name evidence="7" type="ORF">CNY62_05450</name>
</gene>
<comment type="subcellular location">
    <subcellularLocation>
        <location evidence="1">Cell envelope</location>
    </subcellularLocation>
</comment>
<feature type="chain" id="PRO_5030026225" evidence="5">
    <location>
        <begin position="24"/>
        <end position="312"/>
    </location>
</feature>
<dbReference type="PROSITE" id="PS51257">
    <property type="entry name" value="PROKAR_LIPOPROTEIN"/>
    <property type="match status" value="1"/>
</dbReference>
<dbReference type="PANTHER" id="PTHR30532:SF28">
    <property type="entry name" value="PETROBACTIN-BINDING PROTEIN YCLQ"/>
    <property type="match status" value="1"/>
</dbReference>
<dbReference type="SUPFAM" id="SSF53807">
    <property type="entry name" value="Helical backbone' metal receptor"/>
    <property type="match status" value="1"/>
</dbReference>
<evidence type="ECO:0000256" key="4">
    <source>
        <dbReference type="ARBA" id="ARBA00022729"/>
    </source>
</evidence>
<dbReference type="Gene3D" id="3.40.50.1980">
    <property type="entry name" value="Nitrogenase molybdenum iron protein domain"/>
    <property type="match status" value="2"/>
</dbReference>
<dbReference type="GeneID" id="66537481"/>
<organism evidence="7 8">
    <name type="scientific">Brochothrix thermosphacta</name>
    <name type="common">Microbacterium thermosphactum</name>
    <dbReference type="NCBI Taxonomy" id="2756"/>
    <lineage>
        <taxon>Bacteria</taxon>
        <taxon>Bacillati</taxon>
        <taxon>Bacillota</taxon>
        <taxon>Bacilli</taxon>
        <taxon>Bacillales</taxon>
        <taxon>Listeriaceae</taxon>
        <taxon>Brochothrix</taxon>
    </lineage>
</organism>
<dbReference type="GO" id="GO:1901678">
    <property type="term" value="P:iron coordination entity transport"/>
    <property type="evidence" value="ECO:0007669"/>
    <property type="project" value="UniProtKB-ARBA"/>
</dbReference>
<keyword evidence="4 5" id="KW-0732">Signal</keyword>
<dbReference type="CDD" id="cd01140">
    <property type="entry name" value="FatB"/>
    <property type="match status" value="1"/>
</dbReference>
<feature type="domain" description="Fe/B12 periplasmic-binding" evidence="6">
    <location>
        <begin position="52"/>
        <end position="312"/>
    </location>
</feature>
<evidence type="ECO:0000259" key="6">
    <source>
        <dbReference type="PROSITE" id="PS50983"/>
    </source>
</evidence>
<evidence type="ECO:0000256" key="5">
    <source>
        <dbReference type="SAM" id="SignalP"/>
    </source>
</evidence>
<dbReference type="AlphaFoldDB" id="A0A1D2KLY8"/>
<dbReference type="EMBL" id="CP023483">
    <property type="protein sequence ID" value="ATF25888.1"/>
    <property type="molecule type" value="Genomic_DNA"/>
</dbReference>
<evidence type="ECO:0000313" key="8">
    <source>
        <dbReference type="Proteomes" id="UP000243591"/>
    </source>
</evidence>
<dbReference type="Pfam" id="PF01497">
    <property type="entry name" value="Peripla_BP_2"/>
    <property type="match status" value="1"/>
</dbReference>
<dbReference type="PROSITE" id="PS50983">
    <property type="entry name" value="FE_B12_PBP"/>
    <property type="match status" value="1"/>
</dbReference>
<accession>A0A1D2KLY8</accession>
<name>A0A1D2KLY8_BROTH</name>
<evidence type="ECO:0000256" key="3">
    <source>
        <dbReference type="ARBA" id="ARBA00022448"/>
    </source>
</evidence>
<protein>
    <submittedName>
        <fullName evidence="7">ABC transporter</fullName>
    </submittedName>
</protein>
<feature type="signal peptide" evidence="5">
    <location>
        <begin position="1"/>
        <end position="23"/>
    </location>
</feature>